<dbReference type="SMART" id="SM00283">
    <property type="entry name" value="MA"/>
    <property type="match status" value="1"/>
</dbReference>
<evidence type="ECO:0000259" key="8">
    <source>
        <dbReference type="PROSITE" id="PS50192"/>
    </source>
</evidence>
<feature type="domain" description="Methyl-accepting transducer" evidence="7">
    <location>
        <begin position="361"/>
        <end position="597"/>
    </location>
</feature>
<dbReference type="PROSITE" id="PS50111">
    <property type="entry name" value="CHEMOTAXIS_TRANSDUC_2"/>
    <property type="match status" value="1"/>
</dbReference>
<dbReference type="RefSeq" id="WP_019439841.1">
    <property type="nucleotide sequence ID" value="NZ_ALOE01000004.1"/>
</dbReference>
<evidence type="ECO:0000256" key="3">
    <source>
        <dbReference type="ARBA" id="ARBA00023224"/>
    </source>
</evidence>
<proteinExistence type="inferred from homology"/>
<dbReference type="CDD" id="cd12913">
    <property type="entry name" value="PDC1_MCP_like"/>
    <property type="match status" value="1"/>
</dbReference>
<comment type="subcellular location">
    <subcellularLocation>
        <location evidence="1">Cell inner membrane</location>
        <topology evidence="1">Multi-pass membrane protein</topology>
    </subcellularLocation>
</comment>
<comment type="similarity">
    <text evidence="4">Belongs to the methyl-accepting chemotaxis (MCP) protein family.</text>
</comment>
<dbReference type="Proteomes" id="UP000327424">
    <property type="component" value="Chromosome"/>
</dbReference>
<feature type="transmembrane region" description="Helical" evidence="6">
    <location>
        <begin position="281"/>
        <end position="301"/>
    </location>
</feature>
<evidence type="ECO:0000313" key="10">
    <source>
        <dbReference type="EMBL" id="QFI37327.1"/>
    </source>
</evidence>
<feature type="domain" description="HAMP" evidence="9">
    <location>
        <begin position="302"/>
        <end position="356"/>
    </location>
</feature>
<dbReference type="EMBL" id="CP044399">
    <property type="protein sequence ID" value="QFI37327.1"/>
    <property type="molecule type" value="Genomic_DNA"/>
</dbReference>
<dbReference type="InterPro" id="IPR004089">
    <property type="entry name" value="MCPsignal_dom"/>
</dbReference>
<protein>
    <submittedName>
        <fullName evidence="10">HAMP domain-containing protein</fullName>
    </submittedName>
</protein>
<reference evidence="10 11" key="1">
    <citation type="submission" date="2019-09" db="EMBL/GenBank/DDBJ databases">
        <title>Hybrid Assembly of the complete Genome of the Deep-Sea Bacterium Moritella marina from long Nanopore and Illumina reads.</title>
        <authorList>
            <person name="Magin S."/>
            <person name="Georgoulis A."/>
            <person name="Papadimitriou K."/>
            <person name="Iliakis G."/>
            <person name="Vorgias C.E."/>
        </authorList>
    </citation>
    <scope>NUCLEOTIDE SEQUENCE [LARGE SCALE GENOMIC DNA]</scope>
    <source>
        <strain evidence="10 11">MP-1</strain>
    </source>
</reference>
<evidence type="ECO:0000313" key="11">
    <source>
        <dbReference type="Proteomes" id="UP000327424"/>
    </source>
</evidence>
<dbReference type="GO" id="GO:0006935">
    <property type="term" value="P:chemotaxis"/>
    <property type="evidence" value="ECO:0007669"/>
    <property type="project" value="UniProtKB-ARBA"/>
</dbReference>
<dbReference type="SMART" id="SM00304">
    <property type="entry name" value="HAMP"/>
    <property type="match status" value="1"/>
</dbReference>
<evidence type="ECO:0000256" key="4">
    <source>
        <dbReference type="ARBA" id="ARBA00029447"/>
    </source>
</evidence>
<dbReference type="PANTHER" id="PTHR32089:SF55">
    <property type="entry name" value="METHYL ACCEPTING SENSORY TRANSDUCER WITH CACHE_2 SMALL MOLECULE BINDING DOMAIN"/>
    <property type="match status" value="1"/>
</dbReference>
<evidence type="ECO:0000259" key="7">
    <source>
        <dbReference type="PROSITE" id="PS50111"/>
    </source>
</evidence>
<dbReference type="Gene3D" id="3.30.450.20">
    <property type="entry name" value="PAS domain"/>
    <property type="match status" value="2"/>
</dbReference>
<dbReference type="OrthoDB" id="6354441at2"/>
<dbReference type="InterPro" id="IPR000727">
    <property type="entry name" value="T_SNARE_dom"/>
</dbReference>
<sequence>MNSLLSFKGKIIASVILLLTISLVISAVISNNQMSASMVSSIDKYSKLNVSTTTDRITTWFSTMKTGLTKSAPDFAIRHEDSETLRMVKQIEFATQANDIVASYEDGSLYSALHGKVDIDARELDWYKDAKMKRKTIVTNIYKHSTTGELLLSIAEPFFTNGQFSGVLLADIKLGILQEMVERSVLEDSVTTLYNKETMAIATTDPLEIVGQKAPNRNKEYTQLKTHIENNDQGMIELDDYGFAKIVYFSTLVLDDNTVWKIITTLDKKSHLAAVNESSQILLLSSIVLVLLSSLVIYVSLSRLYAPILALKEMINDLARGDGDLTQRLIVTRNDDLGEIAEAVNRFIINLQEMMLKIANSTVHISTGISELRNQTEQNNQVLTEHANETEQVVVAITEMSSTADSVAQSAAKSASFTQQTTDQANQSKVVVDTAVSGVADLVNEVECMATNIQTMNNDTKKISAVLGIIGGIADQTNLLALNAAIEAARAGEQGRGFAVVADEVRTLAARTQQSTSEINEMLNNLNRGTDSVVNAMDATRTSCEQTANTTASVNESLDCMTNSIVQINDLGIQIATAAEEQSSVTEEINRNMTAIRTMVTQLTQNGNKTMDSTHDLSNCNDELTQIISQFKLK</sequence>
<gene>
    <name evidence="10" type="ORF">FR932_05540</name>
</gene>
<keyword evidence="6" id="KW-0812">Transmembrane</keyword>
<keyword evidence="2" id="KW-1003">Cell membrane</keyword>
<dbReference type="Pfam" id="PF00672">
    <property type="entry name" value="HAMP"/>
    <property type="match status" value="1"/>
</dbReference>
<evidence type="ECO:0000259" key="9">
    <source>
        <dbReference type="PROSITE" id="PS50885"/>
    </source>
</evidence>
<evidence type="ECO:0000256" key="1">
    <source>
        <dbReference type="ARBA" id="ARBA00004429"/>
    </source>
</evidence>
<dbReference type="Pfam" id="PF22673">
    <property type="entry name" value="MCP-like_PDC_1"/>
    <property type="match status" value="1"/>
</dbReference>
<keyword evidence="2" id="KW-0997">Cell inner membrane</keyword>
<dbReference type="InterPro" id="IPR003660">
    <property type="entry name" value="HAMP_dom"/>
</dbReference>
<organism evidence="10 11">
    <name type="scientific">Moritella marina ATCC 15381</name>
    <dbReference type="NCBI Taxonomy" id="1202962"/>
    <lineage>
        <taxon>Bacteria</taxon>
        <taxon>Pseudomonadati</taxon>
        <taxon>Pseudomonadota</taxon>
        <taxon>Gammaproteobacteria</taxon>
        <taxon>Alteromonadales</taxon>
        <taxon>Moritellaceae</taxon>
        <taxon>Moritella</taxon>
    </lineage>
</organism>
<accession>A0A5J6WH52</accession>
<dbReference type="CDD" id="cd06225">
    <property type="entry name" value="HAMP"/>
    <property type="match status" value="1"/>
</dbReference>
<dbReference type="AlphaFoldDB" id="A0A5J6WH52"/>
<feature type="domain" description="T-SNARE coiled-coil homology" evidence="8">
    <location>
        <begin position="548"/>
        <end position="610"/>
    </location>
</feature>
<dbReference type="GO" id="GO:0005886">
    <property type="term" value="C:plasma membrane"/>
    <property type="evidence" value="ECO:0007669"/>
    <property type="project" value="UniProtKB-SubCell"/>
</dbReference>
<dbReference type="KEGG" id="mmaa:FR932_05540"/>
<dbReference type="PROSITE" id="PS50192">
    <property type="entry name" value="T_SNARE"/>
    <property type="match status" value="1"/>
</dbReference>
<evidence type="ECO:0000256" key="5">
    <source>
        <dbReference type="PROSITE-ProRule" id="PRU00284"/>
    </source>
</evidence>
<dbReference type="SUPFAM" id="SSF58104">
    <property type="entry name" value="Methyl-accepting chemotaxis protein (MCP) signaling domain"/>
    <property type="match status" value="1"/>
</dbReference>
<dbReference type="CDD" id="cd11386">
    <property type="entry name" value="MCP_signal"/>
    <property type="match status" value="1"/>
</dbReference>
<dbReference type="InterPro" id="IPR029151">
    <property type="entry name" value="Sensor-like_sf"/>
</dbReference>
<dbReference type="SUPFAM" id="SSF103190">
    <property type="entry name" value="Sensory domain-like"/>
    <property type="match status" value="1"/>
</dbReference>
<dbReference type="Gene3D" id="1.10.287.950">
    <property type="entry name" value="Methyl-accepting chemotaxis protein"/>
    <property type="match status" value="1"/>
</dbReference>
<keyword evidence="3 5" id="KW-0807">Transducer</keyword>
<dbReference type="PANTHER" id="PTHR32089">
    <property type="entry name" value="METHYL-ACCEPTING CHEMOTAXIS PROTEIN MCPB"/>
    <property type="match status" value="1"/>
</dbReference>
<dbReference type="Pfam" id="PF00015">
    <property type="entry name" value="MCPsignal"/>
    <property type="match status" value="1"/>
</dbReference>
<dbReference type="PROSITE" id="PS50885">
    <property type="entry name" value="HAMP"/>
    <property type="match status" value="1"/>
</dbReference>
<evidence type="ECO:0000256" key="6">
    <source>
        <dbReference type="SAM" id="Phobius"/>
    </source>
</evidence>
<name>A0A5J6WH52_MORMI</name>
<keyword evidence="6" id="KW-0472">Membrane</keyword>
<keyword evidence="6" id="KW-1133">Transmembrane helix</keyword>
<dbReference type="FunFam" id="1.10.287.950:FF:000001">
    <property type="entry name" value="Methyl-accepting chemotaxis sensory transducer"/>
    <property type="match status" value="1"/>
</dbReference>
<keyword evidence="11" id="KW-1185">Reference proteome</keyword>
<dbReference type="GO" id="GO:0007165">
    <property type="term" value="P:signal transduction"/>
    <property type="evidence" value="ECO:0007669"/>
    <property type="project" value="UniProtKB-KW"/>
</dbReference>
<evidence type="ECO:0000256" key="2">
    <source>
        <dbReference type="ARBA" id="ARBA00022519"/>
    </source>
</evidence>